<protein>
    <submittedName>
        <fullName evidence="1">Short chain dehydrogenase</fullName>
    </submittedName>
</protein>
<dbReference type="KEGG" id="ahg:AHOG_17475"/>
<sequence>MTIVEPGAAPTGFAAALATGPIMPEYDAGPAGNVRRAVADGTFPLLNDPEKIVGAIVDLVDGDAVPLRLPLGPDTYRDVRASLAARLAEHDAHRETALSVVRAEFADQIAALASAEGQPVR</sequence>
<dbReference type="EMBL" id="CP022521">
    <property type="protein sequence ID" value="ASO21120.1"/>
    <property type="molecule type" value="Genomic_DNA"/>
</dbReference>
<dbReference type="Gene3D" id="3.40.50.720">
    <property type="entry name" value="NAD(P)-binding Rossmann-like Domain"/>
    <property type="match status" value="1"/>
</dbReference>
<dbReference type="AlphaFoldDB" id="A0A221W5C5"/>
<accession>A0A221W5C5</accession>
<evidence type="ECO:0000313" key="2">
    <source>
        <dbReference type="Proteomes" id="UP000204221"/>
    </source>
</evidence>
<evidence type="ECO:0000313" key="1">
    <source>
        <dbReference type="EMBL" id="ASO21120.1"/>
    </source>
</evidence>
<dbReference type="Proteomes" id="UP000204221">
    <property type="component" value="Chromosome"/>
</dbReference>
<organism evidence="1 2">
    <name type="scientific">Actinoalloteichus hoggarensis</name>
    <dbReference type="NCBI Taxonomy" id="1470176"/>
    <lineage>
        <taxon>Bacteria</taxon>
        <taxon>Bacillati</taxon>
        <taxon>Actinomycetota</taxon>
        <taxon>Actinomycetes</taxon>
        <taxon>Pseudonocardiales</taxon>
        <taxon>Pseudonocardiaceae</taxon>
        <taxon>Actinoalloteichus</taxon>
    </lineage>
</organism>
<keyword evidence="2" id="KW-1185">Reference proteome</keyword>
<gene>
    <name evidence="1" type="ORF">AHOG_17475</name>
</gene>
<reference evidence="1 2" key="1">
    <citation type="submission" date="2017-07" db="EMBL/GenBank/DDBJ databases">
        <title>Complete genome sequence of Actinoalloteichus hoggarensis DSM 45943, type strain of Actinoalloteichus hoggarensis.</title>
        <authorList>
            <person name="Ruckert C."/>
            <person name="Nouioui I."/>
            <person name="Willmese J."/>
            <person name="van Wezel G."/>
            <person name="Klenk H.-P."/>
            <person name="Kalinowski J."/>
            <person name="Zotchev S.B."/>
        </authorList>
    </citation>
    <scope>NUCLEOTIDE SEQUENCE [LARGE SCALE GENOMIC DNA]</scope>
    <source>
        <strain evidence="1 2">DSM 45943</strain>
    </source>
</reference>
<dbReference type="RefSeq" id="WP_211290435.1">
    <property type="nucleotide sequence ID" value="NZ_CP022521.1"/>
</dbReference>
<name>A0A221W5C5_9PSEU</name>
<proteinExistence type="predicted"/>